<keyword evidence="1" id="KW-0479">Metal-binding</keyword>
<dbReference type="AlphaFoldDB" id="A0A385YUV9"/>
<dbReference type="InterPro" id="IPR036264">
    <property type="entry name" value="Bact_exopeptidase_dim_dom"/>
</dbReference>
<proteinExistence type="predicted"/>
<dbReference type="Gene3D" id="3.40.630.10">
    <property type="entry name" value="Zn peptidases"/>
    <property type="match status" value="1"/>
</dbReference>
<evidence type="ECO:0000256" key="1">
    <source>
        <dbReference type="ARBA" id="ARBA00022723"/>
    </source>
</evidence>
<dbReference type="PANTHER" id="PTHR43808">
    <property type="entry name" value="ACETYLORNITHINE DEACETYLASE"/>
    <property type="match status" value="1"/>
</dbReference>
<sequence>MIELLKDLISIKSDTLAGANEALQYCSEWLTKHSITHEVLENKGKLMLEARIGSGDSTIIWNGHVDVVPGNEEQFIPRLEGDKLYGRGAADMKAGVAAMMEAFRRISEDPTSLSHCILLHIVTDEETGGMDTSGYLVEQGRTGDFVICGEPTHLELSIQSKGMVDLDINFHGKAAHGSRPWQGVNAIEMAYDFHEKMQQLPFTKANNEFYESPSINLAKISAGNRYNVVPDCCEVSYDIRFVPGQDPEEIVKELTELATSLHSKNELEIYGISPAVTTERSSEYVQTLAKITADVRETEPTIFGQHGAADTRYYAETGAGAIEFGPSGEDWHGPEEFVYVSSALQFVEILVRQATT</sequence>
<dbReference type="KEGG" id="paek:D3873_10505"/>
<dbReference type="InterPro" id="IPR050072">
    <property type="entry name" value="Peptidase_M20A"/>
</dbReference>
<dbReference type="InterPro" id="IPR011650">
    <property type="entry name" value="Peptidase_M20_dimer"/>
</dbReference>
<dbReference type="SUPFAM" id="SSF53187">
    <property type="entry name" value="Zn-dependent exopeptidases"/>
    <property type="match status" value="1"/>
</dbReference>
<dbReference type="InterPro" id="IPR002933">
    <property type="entry name" value="Peptidase_M20"/>
</dbReference>
<dbReference type="OrthoDB" id="9792335at2"/>
<accession>A0A385YUV9</accession>
<dbReference type="Pfam" id="PF01546">
    <property type="entry name" value="Peptidase_M20"/>
    <property type="match status" value="1"/>
</dbReference>
<dbReference type="GO" id="GO:0016787">
    <property type="term" value="F:hydrolase activity"/>
    <property type="evidence" value="ECO:0007669"/>
    <property type="project" value="UniProtKB-KW"/>
</dbReference>
<name>A0A385YUV9_9BACL</name>
<dbReference type="RefSeq" id="WP_119883978.1">
    <property type="nucleotide sequence ID" value="NZ_CP032418.1"/>
</dbReference>
<feature type="domain" description="Peptidase M20 dimerisation" evidence="3">
    <location>
        <begin position="159"/>
        <end position="262"/>
    </location>
</feature>
<keyword evidence="2" id="KW-0378">Hydrolase</keyword>
<evidence type="ECO:0000313" key="4">
    <source>
        <dbReference type="EMBL" id="AYC30261.1"/>
    </source>
</evidence>
<dbReference type="SUPFAM" id="SSF55031">
    <property type="entry name" value="Bacterial exopeptidase dimerisation domain"/>
    <property type="match status" value="1"/>
</dbReference>
<organism evidence="4 5">
    <name type="scientific">Paenisporosarcina cavernae</name>
    <dbReference type="NCBI Taxonomy" id="2320858"/>
    <lineage>
        <taxon>Bacteria</taxon>
        <taxon>Bacillati</taxon>
        <taxon>Bacillota</taxon>
        <taxon>Bacilli</taxon>
        <taxon>Bacillales</taxon>
        <taxon>Caryophanaceae</taxon>
        <taxon>Paenisporosarcina</taxon>
    </lineage>
</organism>
<reference evidence="5" key="1">
    <citation type="submission" date="2018-09" db="EMBL/GenBank/DDBJ databases">
        <authorList>
            <person name="Zhu H."/>
        </authorList>
    </citation>
    <scope>NUCLEOTIDE SEQUENCE [LARGE SCALE GENOMIC DNA]</scope>
    <source>
        <strain evidence="5">K2R23-3</strain>
    </source>
</reference>
<dbReference type="Proteomes" id="UP000265725">
    <property type="component" value="Chromosome"/>
</dbReference>
<dbReference type="GO" id="GO:0046872">
    <property type="term" value="F:metal ion binding"/>
    <property type="evidence" value="ECO:0007669"/>
    <property type="project" value="UniProtKB-KW"/>
</dbReference>
<dbReference type="Gene3D" id="3.30.70.360">
    <property type="match status" value="1"/>
</dbReference>
<evidence type="ECO:0000256" key="2">
    <source>
        <dbReference type="ARBA" id="ARBA00022801"/>
    </source>
</evidence>
<keyword evidence="5" id="KW-1185">Reference proteome</keyword>
<protein>
    <submittedName>
        <fullName evidence="4">M20 family peptidase</fullName>
    </submittedName>
</protein>
<gene>
    <name evidence="4" type="ORF">D3873_10505</name>
</gene>
<dbReference type="EMBL" id="CP032418">
    <property type="protein sequence ID" value="AYC30261.1"/>
    <property type="molecule type" value="Genomic_DNA"/>
</dbReference>
<evidence type="ECO:0000313" key="5">
    <source>
        <dbReference type="Proteomes" id="UP000265725"/>
    </source>
</evidence>
<evidence type="ECO:0000259" key="3">
    <source>
        <dbReference type="Pfam" id="PF07687"/>
    </source>
</evidence>
<dbReference type="Pfam" id="PF07687">
    <property type="entry name" value="M20_dimer"/>
    <property type="match status" value="1"/>
</dbReference>